<feature type="signal peptide" evidence="2">
    <location>
        <begin position="1"/>
        <end position="20"/>
    </location>
</feature>
<dbReference type="OrthoDB" id="9808603at2"/>
<reference evidence="3 4" key="1">
    <citation type="submission" date="2018-06" db="EMBL/GenBank/DDBJ databases">
        <title>Genomic Encyclopedia of Archaeal and Bacterial Type Strains, Phase II (KMG-II): from individual species to whole genera.</title>
        <authorList>
            <person name="Goeker M."/>
        </authorList>
    </citation>
    <scope>NUCLEOTIDE SEQUENCE [LARGE SCALE GENOMIC DNA]</scope>
    <source>
        <strain evidence="3 4">DSM 22009</strain>
    </source>
</reference>
<name>A0A2W7MWQ1_9RHOB</name>
<dbReference type="EMBL" id="QKZL01000024">
    <property type="protein sequence ID" value="PZX12388.1"/>
    <property type="molecule type" value="Genomic_DNA"/>
</dbReference>
<dbReference type="AlphaFoldDB" id="A0A2W7MWQ1"/>
<keyword evidence="2" id="KW-0732">Signal</keyword>
<comment type="caution">
    <text evidence="3">The sequence shown here is derived from an EMBL/GenBank/DDBJ whole genome shotgun (WGS) entry which is preliminary data.</text>
</comment>
<evidence type="ECO:0000256" key="2">
    <source>
        <dbReference type="SAM" id="SignalP"/>
    </source>
</evidence>
<sequence>MTKWITAIAFVAAGTVPAVAQDTDDAVPDMTCGDFLALDAAGQMSAMLELRAVYAGEDVPQTEEAKAATAVTGATEEGAQGGIEEEAPPEAEGTPGARQRVAGMRTSCMGVPDVPAMDALVAAHADYEPVLESEQSDG</sequence>
<feature type="chain" id="PRO_5016071509" evidence="2">
    <location>
        <begin position="21"/>
        <end position="138"/>
    </location>
</feature>
<accession>A0A2W7MWQ1</accession>
<keyword evidence="4" id="KW-1185">Reference proteome</keyword>
<feature type="region of interest" description="Disordered" evidence="1">
    <location>
        <begin position="69"/>
        <end position="99"/>
    </location>
</feature>
<feature type="compositionally biased region" description="Low complexity" evidence="1">
    <location>
        <begin position="69"/>
        <end position="78"/>
    </location>
</feature>
<dbReference type="RefSeq" id="WP_111538675.1">
    <property type="nucleotide sequence ID" value="NZ_QKZL01000024.1"/>
</dbReference>
<evidence type="ECO:0000313" key="4">
    <source>
        <dbReference type="Proteomes" id="UP000248916"/>
    </source>
</evidence>
<gene>
    <name evidence="3" type="ORF">LX81_03646</name>
</gene>
<organism evidence="3 4">
    <name type="scientific">Palleronia aestuarii</name>
    <dbReference type="NCBI Taxonomy" id="568105"/>
    <lineage>
        <taxon>Bacteria</taxon>
        <taxon>Pseudomonadati</taxon>
        <taxon>Pseudomonadota</taxon>
        <taxon>Alphaproteobacteria</taxon>
        <taxon>Rhodobacterales</taxon>
        <taxon>Roseobacteraceae</taxon>
        <taxon>Palleronia</taxon>
    </lineage>
</organism>
<dbReference type="Proteomes" id="UP000248916">
    <property type="component" value="Unassembled WGS sequence"/>
</dbReference>
<protein>
    <submittedName>
        <fullName evidence="3">HdeA/HdeB family protein</fullName>
    </submittedName>
</protein>
<proteinExistence type="predicted"/>
<evidence type="ECO:0000256" key="1">
    <source>
        <dbReference type="SAM" id="MobiDB-lite"/>
    </source>
</evidence>
<evidence type="ECO:0000313" key="3">
    <source>
        <dbReference type="EMBL" id="PZX12388.1"/>
    </source>
</evidence>